<dbReference type="EMBL" id="LCYI01000024">
    <property type="protein sequence ID" value="KLA29251.1"/>
    <property type="molecule type" value="Genomic_DNA"/>
</dbReference>
<evidence type="ECO:0000313" key="2">
    <source>
        <dbReference type="Proteomes" id="UP000035214"/>
    </source>
</evidence>
<evidence type="ECO:0000313" key="1">
    <source>
        <dbReference type="EMBL" id="KLA29251.1"/>
    </source>
</evidence>
<dbReference type="PATRIC" id="fig|1396.428.peg.4736"/>
<dbReference type="Proteomes" id="UP000035214">
    <property type="component" value="Unassembled WGS sequence"/>
</dbReference>
<accession>A0A0G8EYD6</accession>
<reference evidence="1 2" key="1">
    <citation type="submission" date="2015-04" db="EMBL/GenBank/DDBJ databases">
        <title>Draft Genome Sequences of Eight Spore-Forming Food Isolates of Bacillus cereus Genome sequencing.</title>
        <authorList>
            <person name="Krawcyk A.O."/>
            <person name="de Jong A."/>
            <person name="Eijlander R.T."/>
            <person name="Berendsen E.M."/>
            <person name="Holsappel S."/>
            <person name="Wells-Bennik M."/>
            <person name="Kuipers O.P."/>
        </authorList>
    </citation>
    <scope>NUCLEOTIDE SEQUENCE [LARGE SCALE GENOMIC DNA]</scope>
    <source>
        <strain evidence="1 2">B4077</strain>
    </source>
</reference>
<gene>
    <name evidence="1" type="ORF">B4077_0850</name>
</gene>
<sequence>MEMDKKIMIPRAVAEELSKKAEKYGREGSAYMMLEMCDINNNSTYEWLRGEGNLVKLASAIEFGYEIQEDKLLNRYQWSKGIAKTSKDNEEIDTSWHIGHYVGIEDALEILGITIKGINNQNSTK</sequence>
<dbReference type="AlphaFoldDB" id="A0A0G8EYD6"/>
<protein>
    <submittedName>
        <fullName evidence="1">Uncharacterized protein</fullName>
    </submittedName>
</protein>
<organism evidence="1 2">
    <name type="scientific">Bacillus cereus</name>
    <dbReference type="NCBI Taxonomy" id="1396"/>
    <lineage>
        <taxon>Bacteria</taxon>
        <taxon>Bacillati</taxon>
        <taxon>Bacillota</taxon>
        <taxon>Bacilli</taxon>
        <taxon>Bacillales</taxon>
        <taxon>Bacillaceae</taxon>
        <taxon>Bacillus</taxon>
        <taxon>Bacillus cereus group</taxon>
    </lineage>
</organism>
<proteinExistence type="predicted"/>
<name>A0A0G8EYD6_BACCE</name>
<comment type="caution">
    <text evidence="1">The sequence shown here is derived from an EMBL/GenBank/DDBJ whole genome shotgun (WGS) entry which is preliminary data.</text>
</comment>